<dbReference type="Proteomes" id="UP000810292">
    <property type="component" value="Unassembled WGS sequence"/>
</dbReference>
<dbReference type="AlphaFoldDB" id="A0A9D9ICP8"/>
<accession>A0A9D9ICP8</accession>
<gene>
    <name evidence="1" type="ORF">IAA72_06515</name>
</gene>
<dbReference type="InterPro" id="IPR008183">
    <property type="entry name" value="Aldose_1/G6P_1-epimerase"/>
</dbReference>
<name>A0A9D9ICP8_9SPIO</name>
<sequence length="276" mass="30614">MISLHNDYVSLRADEHDGMTVVSLKFKGMETVLYDDERRKRGATYGIPILFPTPNRISGGEFTFNGKCIKGEMHGALRHAAFRITSQSETSVEGEVPFSALGETFPYDGRIKLSLHIEGTAVIWDFSVINEGDEPLAFGLALHPFFRKTAGMRFSSSLDYEMVSDDEKIPTGECLETDFGKEKDVQSIDTDTVFFSDSAIRSVLSSPDYSIEIAGSDEFNHVVVYTSPERPFVCVEPQTCSTDAHNLYSKGYEKESGLIIVPDKASHSFSAVISFK</sequence>
<dbReference type="InterPro" id="IPR011013">
    <property type="entry name" value="Gal_mutarotase_sf_dom"/>
</dbReference>
<dbReference type="GO" id="GO:0030246">
    <property type="term" value="F:carbohydrate binding"/>
    <property type="evidence" value="ECO:0007669"/>
    <property type="project" value="InterPro"/>
</dbReference>
<evidence type="ECO:0000313" key="1">
    <source>
        <dbReference type="EMBL" id="MBO8469419.1"/>
    </source>
</evidence>
<dbReference type="EMBL" id="JADIMF010000101">
    <property type="protein sequence ID" value="MBO8469419.1"/>
    <property type="molecule type" value="Genomic_DNA"/>
</dbReference>
<organism evidence="1 2">
    <name type="scientific">Candidatus Ornithospirochaeta stercoravium</name>
    <dbReference type="NCBI Taxonomy" id="2840897"/>
    <lineage>
        <taxon>Bacteria</taxon>
        <taxon>Pseudomonadati</taxon>
        <taxon>Spirochaetota</taxon>
        <taxon>Spirochaetia</taxon>
        <taxon>Spirochaetales</taxon>
        <taxon>Spirochaetaceae</taxon>
        <taxon>Spirochaetaceae incertae sedis</taxon>
        <taxon>Candidatus Ornithospirochaeta</taxon>
    </lineage>
</organism>
<dbReference type="GO" id="GO:0016853">
    <property type="term" value="F:isomerase activity"/>
    <property type="evidence" value="ECO:0007669"/>
    <property type="project" value="InterPro"/>
</dbReference>
<dbReference type="Gene3D" id="2.70.98.10">
    <property type="match status" value="1"/>
</dbReference>
<reference evidence="1" key="2">
    <citation type="journal article" date="2021" name="PeerJ">
        <title>Extensive microbial diversity within the chicken gut microbiome revealed by metagenomics and culture.</title>
        <authorList>
            <person name="Gilroy R."/>
            <person name="Ravi A."/>
            <person name="Getino M."/>
            <person name="Pursley I."/>
            <person name="Horton D.L."/>
            <person name="Alikhan N.F."/>
            <person name="Baker D."/>
            <person name="Gharbi K."/>
            <person name="Hall N."/>
            <person name="Watson M."/>
            <person name="Adriaenssens E.M."/>
            <person name="Foster-Nyarko E."/>
            <person name="Jarju S."/>
            <person name="Secka A."/>
            <person name="Antonio M."/>
            <person name="Oren A."/>
            <person name="Chaudhuri R.R."/>
            <person name="La Ragione R."/>
            <person name="Hildebrand F."/>
            <person name="Pallen M.J."/>
        </authorList>
    </citation>
    <scope>NUCLEOTIDE SEQUENCE</scope>
    <source>
        <strain evidence="1">14700</strain>
    </source>
</reference>
<dbReference type="CDD" id="cd01081">
    <property type="entry name" value="Aldose_epim"/>
    <property type="match status" value="1"/>
</dbReference>
<comment type="caution">
    <text evidence="1">The sequence shown here is derived from an EMBL/GenBank/DDBJ whole genome shotgun (WGS) entry which is preliminary data.</text>
</comment>
<protein>
    <submittedName>
        <fullName evidence="1">Aldose 1-epimerase</fullName>
    </submittedName>
</protein>
<dbReference type="InterPro" id="IPR014718">
    <property type="entry name" value="GH-type_carb-bd"/>
</dbReference>
<dbReference type="GO" id="GO:0005975">
    <property type="term" value="P:carbohydrate metabolic process"/>
    <property type="evidence" value="ECO:0007669"/>
    <property type="project" value="InterPro"/>
</dbReference>
<dbReference type="Pfam" id="PF01263">
    <property type="entry name" value="Aldose_epim"/>
    <property type="match status" value="1"/>
</dbReference>
<proteinExistence type="predicted"/>
<evidence type="ECO:0000313" key="2">
    <source>
        <dbReference type="Proteomes" id="UP000810292"/>
    </source>
</evidence>
<reference evidence="1" key="1">
    <citation type="submission" date="2020-10" db="EMBL/GenBank/DDBJ databases">
        <authorList>
            <person name="Gilroy R."/>
        </authorList>
    </citation>
    <scope>NUCLEOTIDE SEQUENCE</scope>
    <source>
        <strain evidence="1">14700</strain>
    </source>
</reference>
<dbReference type="SUPFAM" id="SSF74650">
    <property type="entry name" value="Galactose mutarotase-like"/>
    <property type="match status" value="1"/>
</dbReference>